<dbReference type="AlphaFoldDB" id="A0AAP0NQ10"/>
<evidence type="ECO:0000313" key="2">
    <source>
        <dbReference type="Proteomes" id="UP001420932"/>
    </source>
</evidence>
<proteinExistence type="predicted"/>
<keyword evidence="2" id="KW-1185">Reference proteome</keyword>
<dbReference type="EMBL" id="JBBNAF010000009">
    <property type="protein sequence ID" value="KAK9114968.1"/>
    <property type="molecule type" value="Genomic_DNA"/>
</dbReference>
<accession>A0AAP0NQ10</accession>
<dbReference type="Proteomes" id="UP001420932">
    <property type="component" value="Unassembled WGS sequence"/>
</dbReference>
<organism evidence="1 2">
    <name type="scientific">Stephania yunnanensis</name>
    <dbReference type="NCBI Taxonomy" id="152371"/>
    <lineage>
        <taxon>Eukaryota</taxon>
        <taxon>Viridiplantae</taxon>
        <taxon>Streptophyta</taxon>
        <taxon>Embryophyta</taxon>
        <taxon>Tracheophyta</taxon>
        <taxon>Spermatophyta</taxon>
        <taxon>Magnoliopsida</taxon>
        <taxon>Ranunculales</taxon>
        <taxon>Menispermaceae</taxon>
        <taxon>Menispermoideae</taxon>
        <taxon>Cissampelideae</taxon>
        <taxon>Stephania</taxon>
    </lineage>
</organism>
<reference evidence="1 2" key="1">
    <citation type="submission" date="2024-01" db="EMBL/GenBank/DDBJ databases">
        <title>Genome assemblies of Stephania.</title>
        <authorList>
            <person name="Yang L."/>
        </authorList>
    </citation>
    <scope>NUCLEOTIDE SEQUENCE [LARGE SCALE GENOMIC DNA]</scope>
    <source>
        <strain evidence="1">YNDBR</strain>
        <tissue evidence="1">Leaf</tissue>
    </source>
</reference>
<protein>
    <submittedName>
        <fullName evidence="1">Uncharacterized protein</fullName>
    </submittedName>
</protein>
<evidence type="ECO:0000313" key="1">
    <source>
        <dbReference type="EMBL" id="KAK9114968.1"/>
    </source>
</evidence>
<gene>
    <name evidence="1" type="ORF">Syun_021765</name>
</gene>
<name>A0AAP0NQ10_9MAGN</name>
<comment type="caution">
    <text evidence="1">The sequence shown here is derived from an EMBL/GenBank/DDBJ whole genome shotgun (WGS) entry which is preliminary data.</text>
</comment>
<sequence>MYTEMEIQTYKEKVAIVYQTILGEEVLLLKETPGLRKMNVGKIKSASTPLCVNNFSLLRRRWTFPAAARDSPPPSSSSSTDIVDVDRDSPALSLLEIVDTAGCAAPARDCRPRHASCVIFSSALRHAVVIALSHPRGLSVVDSRRYPHIKDRR</sequence>